<keyword evidence="3 7" id="KW-1133">Transmembrane helix</keyword>
<dbReference type="PROSITE" id="PS51775">
    <property type="entry name" value="GTD_BINDING"/>
    <property type="match status" value="1"/>
</dbReference>
<evidence type="ECO:0000313" key="11">
    <source>
        <dbReference type="Proteomes" id="UP000215914"/>
    </source>
</evidence>
<protein>
    <submittedName>
        <fullName evidence="9">Myosin-binding protein</fullName>
    </submittedName>
    <submittedName>
        <fullName evidence="10">Putative zein-binding domain-containing protein</fullName>
    </submittedName>
</protein>
<evidence type="ECO:0000256" key="1">
    <source>
        <dbReference type="ARBA" id="ARBA00004167"/>
    </source>
</evidence>
<dbReference type="EMBL" id="MNCJ02000331">
    <property type="protein sequence ID" value="KAF5762272.1"/>
    <property type="molecule type" value="Genomic_DNA"/>
</dbReference>
<dbReference type="GO" id="GO:0016020">
    <property type="term" value="C:membrane"/>
    <property type="evidence" value="ECO:0007669"/>
    <property type="project" value="UniProtKB-SubCell"/>
</dbReference>
<dbReference type="InParanoid" id="A0A251S3Q2"/>
<keyword evidence="4 7" id="KW-0472">Membrane</keyword>
<feature type="coiled-coil region" evidence="5">
    <location>
        <begin position="450"/>
        <end position="551"/>
    </location>
</feature>
<evidence type="ECO:0000256" key="3">
    <source>
        <dbReference type="ARBA" id="ARBA00022989"/>
    </source>
</evidence>
<dbReference type="InterPro" id="IPR007656">
    <property type="entry name" value="GTD-bd"/>
</dbReference>
<dbReference type="EMBL" id="CM007905">
    <property type="protein sequence ID" value="OTF93159.1"/>
    <property type="molecule type" value="Genomic_DNA"/>
</dbReference>
<reference evidence="10" key="2">
    <citation type="submission" date="2017-02" db="EMBL/GenBank/DDBJ databases">
        <title>Sunflower complete genome.</title>
        <authorList>
            <person name="Langlade N."/>
            <person name="Munos S."/>
        </authorList>
    </citation>
    <scope>NUCLEOTIDE SEQUENCE [LARGE SCALE GENOMIC DNA]</scope>
    <source>
        <tissue evidence="10">Leaves</tissue>
    </source>
</reference>
<accession>A0A251S3Q2</accession>
<sequence>MAANKFATMLDNNTNNITLILIYTLLEWILIILLLVNSVFSYLIIKFTQFFGLNPPCFACARINRIQHHLCELHSKEISELKFCSNHKKLAEFRDMCENCSSSDPGPNNLNNRKLAEPRNIVFSKVERIDVMQIDGEGEVDLKCSCCGVNFERKSSCFVIHPLWDVMDIAQKVNSIDDYIEKKVSDDRIGSNYEEEFETEETEETGETEEREETGEHEVEITRELNSIEENLIQFENGEDLDSQDLQFFTEYSGDKLFPFELADQKTEELSNSIEEEDHEFGDFQEAKMNLQETVVFHENLSDLIDFGDEKVATNEETQIRLIDTGEVQEDDSDSRHPAHEEEEVVSIGTHIPVLDSCDEIILEEPSTVYDSLHSNIENDCEKAQEEENVGDLKNLSVKIEEIEEERAPDTPSGMHSPNPFHKKWLIPKAGAEESFDGSVISETDNGDPVNTAEKLKSALKAERKALRDLYLELEEERNASAVAANETMAMINRLQEEKAAMQMEALQYQRMMEEQSEYDQEALQLLNELMMKKEKELESYRKKVLEYKAKEKMKTSSVSEDDEGSSVDLYHVTEDANTLDVDRKIQHAHTPIDSVLDLESTLADFEEERISILEQLKFLEEKLVALSDEEDQHFANVRVIEDHYEETNAIGFSFSGQVIECTTNNGFVRTRKQAMGKQLLPLFDVAEDDVTVRNGYENGFHPSKFEDTAVMRFELEKKRIDMEEEIDQLHVRLQALEADREFLKHCIGSMKKGDKGMEVLLEILHHLRDLRDVNLRAKSYTENVLL</sequence>
<dbReference type="OMA" id="GHENGFN"/>
<keyword evidence="2 7" id="KW-0812">Transmembrane</keyword>
<keyword evidence="5" id="KW-0175">Coiled coil</keyword>
<feature type="compositionally biased region" description="Acidic residues" evidence="6">
    <location>
        <begin position="193"/>
        <end position="213"/>
    </location>
</feature>
<dbReference type="PANTHER" id="PTHR31448">
    <property type="entry name" value="MYOSIN-BINDING PROTEIN 2"/>
    <property type="match status" value="1"/>
</dbReference>
<evidence type="ECO:0000256" key="7">
    <source>
        <dbReference type="SAM" id="Phobius"/>
    </source>
</evidence>
<evidence type="ECO:0000313" key="10">
    <source>
        <dbReference type="EMBL" id="OTF93159.1"/>
    </source>
</evidence>
<feature type="coiled-coil region" evidence="5">
    <location>
        <begin position="603"/>
        <end position="630"/>
    </location>
</feature>
<comment type="subcellular location">
    <subcellularLocation>
        <location evidence="1">Membrane</location>
        <topology evidence="1">Single-pass membrane protein</topology>
    </subcellularLocation>
</comment>
<reference evidence="9" key="3">
    <citation type="submission" date="2020-06" db="EMBL/GenBank/DDBJ databases">
        <title>Helianthus annuus Genome sequencing and assembly Release 2.</title>
        <authorList>
            <person name="Gouzy J."/>
            <person name="Langlade N."/>
            <person name="Munos S."/>
        </authorList>
    </citation>
    <scope>NUCLEOTIDE SEQUENCE</scope>
    <source>
        <tissue evidence="9">Leaves</tissue>
    </source>
</reference>
<evidence type="ECO:0000313" key="9">
    <source>
        <dbReference type="EMBL" id="KAF5762272.1"/>
    </source>
</evidence>
<dbReference type="Gramene" id="mRNA:HanXRQr2_Chr16g0774751">
    <property type="protein sequence ID" value="mRNA:HanXRQr2_Chr16g0774751"/>
    <property type="gene ID" value="HanXRQr2_Chr16g0774751"/>
</dbReference>
<dbReference type="InterPro" id="IPR039306">
    <property type="entry name" value="MYOB"/>
</dbReference>
<evidence type="ECO:0000259" key="8">
    <source>
        <dbReference type="PROSITE" id="PS51775"/>
    </source>
</evidence>
<evidence type="ECO:0000256" key="2">
    <source>
        <dbReference type="ARBA" id="ARBA00022692"/>
    </source>
</evidence>
<evidence type="ECO:0000256" key="6">
    <source>
        <dbReference type="SAM" id="MobiDB-lite"/>
    </source>
</evidence>
<organism evidence="10 11">
    <name type="scientific">Helianthus annuus</name>
    <name type="common">Common sunflower</name>
    <dbReference type="NCBI Taxonomy" id="4232"/>
    <lineage>
        <taxon>Eukaryota</taxon>
        <taxon>Viridiplantae</taxon>
        <taxon>Streptophyta</taxon>
        <taxon>Embryophyta</taxon>
        <taxon>Tracheophyta</taxon>
        <taxon>Spermatophyta</taxon>
        <taxon>Magnoliopsida</taxon>
        <taxon>eudicotyledons</taxon>
        <taxon>Gunneridae</taxon>
        <taxon>Pentapetalae</taxon>
        <taxon>asterids</taxon>
        <taxon>campanulids</taxon>
        <taxon>Asterales</taxon>
        <taxon>Asteraceae</taxon>
        <taxon>Asteroideae</taxon>
        <taxon>Heliantheae alliance</taxon>
        <taxon>Heliantheae</taxon>
        <taxon>Helianthus</taxon>
    </lineage>
</organism>
<dbReference type="GO" id="GO:0080115">
    <property type="term" value="F:myosin XI tail binding"/>
    <property type="evidence" value="ECO:0007669"/>
    <property type="project" value="UniProtKB-ARBA"/>
</dbReference>
<name>A0A251S3Q2_HELAN</name>
<dbReference type="Proteomes" id="UP000215914">
    <property type="component" value="Chromosome 16"/>
</dbReference>
<dbReference type="PANTHER" id="PTHR31448:SF3">
    <property type="entry name" value="MYOSIN-BINDING PROTEIN 2"/>
    <property type="match status" value="1"/>
</dbReference>
<feature type="transmembrane region" description="Helical" evidence="7">
    <location>
        <begin position="20"/>
        <end position="45"/>
    </location>
</feature>
<dbReference type="AlphaFoldDB" id="A0A251S3Q2"/>
<dbReference type="OrthoDB" id="1888939at2759"/>
<gene>
    <name evidence="10" type="ORF">HannXRQ_Chr16g0529831</name>
    <name evidence="9" type="ORF">HanXRQr2_Chr16g0774751</name>
</gene>
<feature type="domain" description="GTD-binding" evidence="8">
    <location>
        <begin position="451"/>
        <end position="549"/>
    </location>
</feature>
<proteinExistence type="predicted"/>
<keyword evidence="11" id="KW-1185">Reference proteome</keyword>
<feature type="region of interest" description="Disordered" evidence="6">
    <location>
        <begin position="193"/>
        <end position="217"/>
    </location>
</feature>
<evidence type="ECO:0000256" key="4">
    <source>
        <dbReference type="ARBA" id="ARBA00023136"/>
    </source>
</evidence>
<evidence type="ECO:0000256" key="5">
    <source>
        <dbReference type="SAM" id="Coils"/>
    </source>
</evidence>
<reference evidence="9 11" key="1">
    <citation type="journal article" date="2017" name="Nature">
        <title>The sunflower genome provides insights into oil metabolism, flowering and Asterid evolution.</title>
        <authorList>
            <person name="Badouin H."/>
            <person name="Gouzy J."/>
            <person name="Grassa C.J."/>
            <person name="Murat F."/>
            <person name="Staton S.E."/>
            <person name="Cottret L."/>
            <person name="Lelandais-Briere C."/>
            <person name="Owens G.L."/>
            <person name="Carrere S."/>
            <person name="Mayjonade B."/>
            <person name="Legrand L."/>
            <person name="Gill N."/>
            <person name="Kane N.C."/>
            <person name="Bowers J.E."/>
            <person name="Hubner S."/>
            <person name="Bellec A."/>
            <person name="Berard A."/>
            <person name="Berges H."/>
            <person name="Blanchet N."/>
            <person name="Boniface M.C."/>
            <person name="Brunel D."/>
            <person name="Catrice O."/>
            <person name="Chaidir N."/>
            <person name="Claudel C."/>
            <person name="Donnadieu C."/>
            <person name="Faraut T."/>
            <person name="Fievet G."/>
            <person name="Helmstetter N."/>
            <person name="King M."/>
            <person name="Knapp S.J."/>
            <person name="Lai Z."/>
            <person name="Le Paslier M.C."/>
            <person name="Lippi Y."/>
            <person name="Lorenzon L."/>
            <person name="Mandel J.R."/>
            <person name="Marage G."/>
            <person name="Marchand G."/>
            <person name="Marquand E."/>
            <person name="Bret-Mestries E."/>
            <person name="Morien E."/>
            <person name="Nambeesan S."/>
            <person name="Nguyen T."/>
            <person name="Pegot-Espagnet P."/>
            <person name="Pouilly N."/>
            <person name="Raftis F."/>
            <person name="Sallet E."/>
            <person name="Schiex T."/>
            <person name="Thomas J."/>
            <person name="Vandecasteele C."/>
            <person name="Vares D."/>
            <person name="Vear F."/>
            <person name="Vautrin S."/>
            <person name="Crespi M."/>
            <person name="Mangin B."/>
            <person name="Burke J.M."/>
            <person name="Salse J."/>
            <person name="Munos S."/>
            <person name="Vincourt P."/>
            <person name="Rieseberg L.H."/>
            <person name="Langlade N.B."/>
        </authorList>
    </citation>
    <scope>NUCLEOTIDE SEQUENCE [LARGE SCALE GENOMIC DNA]</scope>
    <source>
        <strain evidence="11">cv. SF193</strain>
        <tissue evidence="9">Leaves</tissue>
    </source>
</reference>
<dbReference type="Pfam" id="PF04576">
    <property type="entry name" value="Zein-binding"/>
    <property type="match status" value="1"/>
</dbReference>
<feature type="coiled-coil region" evidence="5">
    <location>
        <begin position="713"/>
        <end position="740"/>
    </location>
</feature>
<dbReference type="FunCoup" id="A0A251S3Q2">
    <property type="interactions" value="1410"/>
</dbReference>